<dbReference type="STRING" id="1081104.A0A168EAP0"/>
<evidence type="ECO:0000313" key="1">
    <source>
        <dbReference type="EMBL" id="OAA73585.1"/>
    </source>
</evidence>
<dbReference type="OrthoDB" id="1193027at2759"/>
<dbReference type="EMBL" id="AZHB01000001">
    <property type="protein sequence ID" value="OAA73585.1"/>
    <property type="molecule type" value="Genomic_DNA"/>
</dbReference>
<dbReference type="RefSeq" id="XP_018708543.1">
    <property type="nucleotide sequence ID" value="XM_018844093.1"/>
</dbReference>
<dbReference type="Proteomes" id="UP000076744">
    <property type="component" value="Unassembled WGS sequence"/>
</dbReference>
<gene>
    <name evidence="1" type="ORF">ISF_00486</name>
</gene>
<organism evidence="1 2">
    <name type="scientific">Cordyceps fumosorosea (strain ARSEF 2679)</name>
    <name type="common">Isaria fumosorosea</name>
    <dbReference type="NCBI Taxonomy" id="1081104"/>
    <lineage>
        <taxon>Eukaryota</taxon>
        <taxon>Fungi</taxon>
        <taxon>Dikarya</taxon>
        <taxon>Ascomycota</taxon>
        <taxon>Pezizomycotina</taxon>
        <taxon>Sordariomycetes</taxon>
        <taxon>Hypocreomycetidae</taxon>
        <taxon>Hypocreales</taxon>
        <taxon>Cordycipitaceae</taxon>
        <taxon>Cordyceps</taxon>
    </lineage>
</organism>
<proteinExistence type="predicted"/>
<evidence type="ECO:0000313" key="2">
    <source>
        <dbReference type="Proteomes" id="UP000076744"/>
    </source>
</evidence>
<accession>A0A168EAP0</accession>
<name>A0A168EAP0_CORFA</name>
<dbReference type="AlphaFoldDB" id="A0A168EAP0"/>
<keyword evidence="2" id="KW-1185">Reference proteome</keyword>
<evidence type="ECO:0008006" key="3">
    <source>
        <dbReference type="Google" id="ProtNLM"/>
    </source>
</evidence>
<reference evidence="1 2" key="1">
    <citation type="journal article" date="2016" name="Genome Biol. Evol.">
        <title>Divergent and convergent evolution of fungal pathogenicity.</title>
        <authorList>
            <person name="Shang Y."/>
            <person name="Xiao G."/>
            <person name="Zheng P."/>
            <person name="Cen K."/>
            <person name="Zhan S."/>
            <person name="Wang C."/>
        </authorList>
    </citation>
    <scope>NUCLEOTIDE SEQUENCE [LARGE SCALE GENOMIC DNA]</scope>
    <source>
        <strain evidence="1 2">ARSEF 2679</strain>
    </source>
</reference>
<sequence length="165" mass="18146">MGTDLGTCLAAIAPVTGIIAGPLTCHECQPYRWDEQGRWIVHRYADARPVTRLWGYRGNLFPDDLKAGDVNCRYSAMVTVETDGRCAALLRYGAKSVEQLLMLNPGLGGDCTKIKYNTPYCTEGFLEPLRAQDGRCGPLHKNATCLGVARGQCCNSETWRCGQLE</sequence>
<dbReference type="GeneID" id="30016778"/>
<protein>
    <recommendedName>
        <fullName evidence="3">LysM domain-containing protein</fullName>
    </recommendedName>
</protein>
<comment type="caution">
    <text evidence="1">The sequence shown here is derived from an EMBL/GenBank/DDBJ whole genome shotgun (WGS) entry which is preliminary data.</text>
</comment>